<name>A0AB34K5F0_PRYPA</name>
<feature type="binding site" evidence="7 9">
    <location>
        <position position="120"/>
    </location>
    <ligand>
        <name>ATP</name>
        <dbReference type="ChEBI" id="CHEBI:30616"/>
    </ligand>
</feature>
<evidence type="ECO:0000256" key="2">
    <source>
        <dbReference type="ARBA" id="ARBA00022679"/>
    </source>
</evidence>
<evidence type="ECO:0000313" key="14">
    <source>
        <dbReference type="Proteomes" id="UP001515480"/>
    </source>
</evidence>
<dbReference type="InterPro" id="IPR000719">
    <property type="entry name" value="Prot_kinase_dom"/>
</dbReference>
<dbReference type="Proteomes" id="UP001515480">
    <property type="component" value="Unassembled WGS sequence"/>
</dbReference>
<dbReference type="PANTHER" id="PTHR24350">
    <property type="entry name" value="SERINE/THREONINE-PROTEIN KINASE IAL-RELATED"/>
    <property type="match status" value="1"/>
</dbReference>
<comment type="similarity">
    <text evidence="10">Belongs to the protein kinase superfamily.</text>
</comment>
<evidence type="ECO:0000256" key="5">
    <source>
        <dbReference type="ARBA" id="ARBA00022840"/>
    </source>
</evidence>
<dbReference type="InterPro" id="IPR030616">
    <property type="entry name" value="Aur-like"/>
</dbReference>
<dbReference type="InterPro" id="IPR017441">
    <property type="entry name" value="Protein_kinase_ATP_BS"/>
</dbReference>
<evidence type="ECO:0000256" key="3">
    <source>
        <dbReference type="ARBA" id="ARBA00022741"/>
    </source>
</evidence>
<dbReference type="PROSITE" id="PS00108">
    <property type="entry name" value="PROTEIN_KINASE_ST"/>
    <property type="match status" value="1"/>
</dbReference>
<organism evidence="13 14">
    <name type="scientific">Prymnesium parvum</name>
    <name type="common">Toxic golden alga</name>
    <dbReference type="NCBI Taxonomy" id="97485"/>
    <lineage>
        <taxon>Eukaryota</taxon>
        <taxon>Haptista</taxon>
        <taxon>Haptophyta</taxon>
        <taxon>Prymnesiophyceae</taxon>
        <taxon>Prymnesiales</taxon>
        <taxon>Prymnesiaceae</taxon>
        <taxon>Prymnesium</taxon>
    </lineage>
</organism>
<evidence type="ECO:0000256" key="8">
    <source>
        <dbReference type="PIRSR" id="PIRSR630616-3"/>
    </source>
</evidence>
<dbReference type="SMART" id="SM00220">
    <property type="entry name" value="S_TKc"/>
    <property type="match status" value="1"/>
</dbReference>
<feature type="cross-link" description="Glycyl lysine isopeptide (Lys-Gly) (interchain with G-Cter in SUMO2)" evidence="8">
    <location>
        <position position="218"/>
    </location>
</feature>
<keyword evidence="1 10" id="KW-0723">Serine/threonine-protein kinase</keyword>
<dbReference type="GO" id="GO:0004674">
    <property type="term" value="F:protein serine/threonine kinase activity"/>
    <property type="evidence" value="ECO:0007669"/>
    <property type="project" value="UniProtKB-KW"/>
</dbReference>
<feature type="binding site" evidence="7">
    <location>
        <begin position="220"/>
        <end position="221"/>
    </location>
    <ligand>
        <name>ATP</name>
        <dbReference type="ChEBI" id="CHEBI:30616"/>
    </ligand>
</feature>
<dbReference type="SUPFAM" id="SSF56112">
    <property type="entry name" value="Protein kinase-like (PK-like)"/>
    <property type="match status" value="1"/>
</dbReference>
<protein>
    <recommendedName>
        <fullName evidence="12">Protein kinase domain-containing protein</fullName>
    </recommendedName>
</protein>
<evidence type="ECO:0000256" key="10">
    <source>
        <dbReference type="RuleBase" id="RU000304"/>
    </source>
</evidence>
<dbReference type="EMBL" id="JBGBPQ010000002">
    <property type="protein sequence ID" value="KAL1527980.1"/>
    <property type="molecule type" value="Genomic_DNA"/>
</dbReference>
<dbReference type="GO" id="GO:0005524">
    <property type="term" value="F:ATP binding"/>
    <property type="evidence" value="ECO:0007669"/>
    <property type="project" value="UniProtKB-UniRule"/>
</dbReference>
<dbReference type="Pfam" id="PF00069">
    <property type="entry name" value="Pkinase"/>
    <property type="match status" value="1"/>
</dbReference>
<keyword evidence="2" id="KW-0808">Transferase</keyword>
<dbReference type="AlphaFoldDB" id="A0AB34K5F0"/>
<dbReference type="InterPro" id="IPR008271">
    <property type="entry name" value="Ser/Thr_kinase_AS"/>
</dbReference>
<keyword evidence="5 7" id="KW-0067">ATP-binding</keyword>
<evidence type="ECO:0000256" key="4">
    <source>
        <dbReference type="ARBA" id="ARBA00022777"/>
    </source>
</evidence>
<dbReference type="InterPro" id="IPR011009">
    <property type="entry name" value="Kinase-like_dom_sf"/>
</dbReference>
<dbReference type="PROSITE" id="PS00107">
    <property type="entry name" value="PROTEIN_KINASE_ATP"/>
    <property type="match status" value="1"/>
</dbReference>
<evidence type="ECO:0000256" key="11">
    <source>
        <dbReference type="SAM" id="MobiDB-lite"/>
    </source>
</evidence>
<evidence type="ECO:0000256" key="1">
    <source>
        <dbReference type="ARBA" id="ARBA00022527"/>
    </source>
</evidence>
<reference evidence="13 14" key="1">
    <citation type="journal article" date="2024" name="Science">
        <title>Giant polyketide synthase enzymes in the biosynthesis of giant marine polyether toxins.</title>
        <authorList>
            <person name="Fallon T.R."/>
            <person name="Shende V.V."/>
            <person name="Wierzbicki I.H."/>
            <person name="Pendleton A.L."/>
            <person name="Watervoot N.F."/>
            <person name="Auber R.P."/>
            <person name="Gonzalez D.J."/>
            <person name="Wisecaver J.H."/>
            <person name="Moore B.S."/>
        </authorList>
    </citation>
    <scope>NUCLEOTIDE SEQUENCE [LARGE SCALE GENOMIC DNA]</scope>
    <source>
        <strain evidence="13 14">12B1</strain>
    </source>
</reference>
<keyword evidence="3 7" id="KW-0547">Nucleotide-binding</keyword>
<evidence type="ECO:0000259" key="12">
    <source>
        <dbReference type="PROSITE" id="PS50011"/>
    </source>
</evidence>
<feature type="active site" description="Proton acceptor" evidence="6">
    <location>
        <position position="216"/>
    </location>
</feature>
<gene>
    <name evidence="13" type="ORF">AB1Y20_009351</name>
</gene>
<feature type="domain" description="Protein kinase" evidence="12">
    <location>
        <begin position="91"/>
        <end position="373"/>
    </location>
</feature>
<keyword evidence="4" id="KW-0418">Kinase</keyword>
<feature type="binding site" evidence="7">
    <location>
        <position position="239"/>
    </location>
    <ligand>
        <name>ATP</name>
        <dbReference type="ChEBI" id="CHEBI:30616"/>
    </ligand>
</feature>
<feature type="region of interest" description="Disordered" evidence="11">
    <location>
        <begin position="427"/>
        <end position="450"/>
    </location>
</feature>
<evidence type="ECO:0000256" key="7">
    <source>
        <dbReference type="PIRSR" id="PIRSR630616-2"/>
    </source>
</evidence>
<comment type="caution">
    <text evidence="13">The sequence shown here is derived from an EMBL/GenBank/DDBJ whole genome shotgun (WGS) entry which is preliminary data.</text>
</comment>
<dbReference type="PROSITE" id="PS50011">
    <property type="entry name" value="PROTEIN_KINASE_DOM"/>
    <property type="match status" value="1"/>
</dbReference>
<keyword evidence="14" id="KW-1185">Reference proteome</keyword>
<proteinExistence type="inferred from homology"/>
<accession>A0AB34K5F0</accession>
<evidence type="ECO:0000256" key="6">
    <source>
        <dbReference type="PIRSR" id="PIRSR630616-1"/>
    </source>
</evidence>
<evidence type="ECO:0000256" key="9">
    <source>
        <dbReference type="PROSITE-ProRule" id="PRU10141"/>
    </source>
</evidence>
<dbReference type="Gene3D" id="1.10.510.10">
    <property type="entry name" value="Transferase(Phosphotransferase) domain 1"/>
    <property type="match status" value="1"/>
</dbReference>
<sequence>MQASEVVGILTCHRRREERLCTAWFGLSKPDYMAAWSALGLRKANDVDALEFEKMIAADIEKHKAPTDFNAFIDHYNRLMEERAAFFRRQYRIKELLGMGGFSKVVSAKRLIDGNSFALKISAKNFTEKRSIELLEDELRIWAKEELIHPGLVQLFGFFELPEATVLVTEICEGGCLLDALEEVESMNEASVRKIGAQVISAILHLHQVARVIHRDIKPENVLCTHSSPHIEGRVLLSDFGLAAEFESSGLARLVGTPEYLAPELVDMLHKGRKAMATGGPRPQLKYDERVDTWALGVLMYELFTGFPPFNDADENKLLRKILGEDGSALEFPNDPFGCCSPGCISLLRALLDRDPGKRLFGDALRSEADSWLHSELPEGGTFSQRPTFAIETAKFRRRKLKATGLATKACVRFAIEGRNSAAASIQQKFRNKGDKASAPPTEAKAQDIS</sequence>
<evidence type="ECO:0000313" key="13">
    <source>
        <dbReference type="EMBL" id="KAL1527980.1"/>
    </source>
</evidence>